<keyword evidence="2" id="KW-1185">Reference proteome</keyword>
<name>A0A2N5DTZ5_9GAMM</name>
<gene>
    <name evidence="1" type="ORF">CYR55_22395</name>
</gene>
<protein>
    <submittedName>
        <fullName evidence="1">Head processing protein</fullName>
    </submittedName>
</protein>
<dbReference type="OrthoDB" id="6683797at2"/>
<dbReference type="RefSeq" id="WP_101818525.1">
    <property type="nucleotide sequence ID" value="NZ_PJZF01000039.1"/>
</dbReference>
<reference evidence="1 2" key="1">
    <citation type="submission" date="2017-12" db="EMBL/GenBank/DDBJ databases">
        <title>Characterization of six clinical isolates of Enterochimera gen. nov., a novel genus of the Yersiniaciae family and the three species Enterochimera arupensis sp. nov., Enterochimera coloradensis sp. nov, and Enterochimera californica sp. nov.</title>
        <authorList>
            <person name="Rossi A."/>
            <person name="Fisher M."/>
        </authorList>
    </citation>
    <scope>NUCLEOTIDE SEQUENCE [LARGE SCALE GENOMIC DNA]</scope>
    <source>
        <strain evidence="2">2015-Iso6</strain>
    </source>
</reference>
<dbReference type="AlphaFoldDB" id="A0A2N5DTZ5"/>
<organism evidence="1 2">
    <name type="scientific">Chimaeribacter californicus</name>
    <dbReference type="NCBI Taxonomy" id="2060067"/>
    <lineage>
        <taxon>Bacteria</taxon>
        <taxon>Pseudomonadati</taxon>
        <taxon>Pseudomonadota</taxon>
        <taxon>Gammaproteobacteria</taxon>
        <taxon>Enterobacterales</taxon>
        <taxon>Yersiniaceae</taxon>
        <taxon>Chimaeribacter</taxon>
    </lineage>
</organism>
<proteinExistence type="predicted"/>
<dbReference type="EMBL" id="PJZF01000039">
    <property type="protein sequence ID" value="PLR30181.1"/>
    <property type="molecule type" value="Genomic_DNA"/>
</dbReference>
<evidence type="ECO:0000313" key="2">
    <source>
        <dbReference type="Proteomes" id="UP000234240"/>
    </source>
</evidence>
<comment type="caution">
    <text evidence="1">The sequence shown here is derived from an EMBL/GenBank/DDBJ whole genome shotgun (WGS) entry which is preliminary data.</text>
</comment>
<accession>A0A2N5DTZ5</accession>
<sequence>MSRKVLTTHTDRFSLYEKVRQGKQNNRNYMLEAVKSMINSPETQEGLRLGELYGYYGHTRRQITGNMELPETAVVMVEGKPVVLDNVPSNRTIELSVDEEGVVTHTEEIFETPTGKIVASMLESRAGGWSWVTTGRDSPAVSIPKAFYGFDYVTMPNFISKDHPAAMHESADSRSAAMLESLARHGFSSDSATSIIEHYDLLSHREAMVESLMRVEELETTTLIATGQLLAKERELEETRALLESLRGQTSQQGNMLENRKNMLAKALDRLPVFVTERHRSALANMQTEDDLAVAVALFESLSRPEIRTLPLNENASIMHSQSERKPQKLAGHVVSFNSETPHFG</sequence>
<dbReference type="Proteomes" id="UP000234240">
    <property type="component" value="Unassembled WGS sequence"/>
</dbReference>
<evidence type="ECO:0000313" key="1">
    <source>
        <dbReference type="EMBL" id="PLR30181.1"/>
    </source>
</evidence>